<sequence length="112" mass="13106">MVQRIGDDTLKIGNSKVKFKHPIKKYLKTKETIIVLLDVPVNEHNNRNVLGINHSGHQLWEIEPVIDPSERSSHYTNIVEREGEIWALNWRGDEYCLAPETGEVLKKQFRRF</sequence>
<dbReference type="InterPro" id="IPR058263">
    <property type="entry name" value="DUF7957"/>
</dbReference>
<accession>A0AAE3FSB8</accession>
<dbReference type="Pfam" id="PF25857">
    <property type="entry name" value="DUF7957"/>
    <property type="match status" value="1"/>
</dbReference>
<proteinExistence type="predicted"/>
<comment type="caution">
    <text evidence="1">The sequence shown here is derived from an EMBL/GenBank/DDBJ whole genome shotgun (WGS) entry which is preliminary data.</text>
</comment>
<name>A0AAE3FSB8_9EURY</name>
<organism evidence="1 2">
    <name type="scientific">Natranaeroarchaeum aerophilus</name>
    <dbReference type="NCBI Taxonomy" id="2917711"/>
    <lineage>
        <taxon>Archaea</taxon>
        <taxon>Methanobacteriati</taxon>
        <taxon>Methanobacteriota</taxon>
        <taxon>Stenosarchaea group</taxon>
        <taxon>Halobacteria</taxon>
        <taxon>Halobacteriales</taxon>
        <taxon>Natronoarchaeaceae</taxon>
        <taxon>Natranaeroarchaeum</taxon>
    </lineage>
</organism>
<evidence type="ECO:0000313" key="2">
    <source>
        <dbReference type="Proteomes" id="UP001202674"/>
    </source>
</evidence>
<dbReference type="Proteomes" id="UP001202674">
    <property type="component" value="Unassembled WGS sequence"/>
</dbReference>
<protein>
    <submittedName>
        <fullName evidence="1">Uncharacterized protein</fullName>
    </submittedName>
</protein>
<keyword evidence="2" id="KW-1185">Reference proteome</keyword>
<dbReference type="RefSeq" id="WP_250597431.1">
    <property type="nucleotide sequence ID" value="NZ_JAKRVY010000007.1"/>
</dbReference>
<dbReference type="AlphaFoldDB" id="A0AAE3FSB8"/>
<reference evidence="1 2" key="1">
    <citation type="journal article" date="2022" name="Syst. Appl. Microbiol.">
        <title>Natronocalculus amylovorans gen. nov., sp. nov., and Natranaeroarchaeum aerophilus sp. nov., dominant culturable amylolytic natronoarchaea from hypersaline soda lakes in southwestern Siberia.</title>
        <authorList>
            <person name="Sorokin D.Y."/>
            <person name="Elcheninov A.G."/>
            <person name="Khizhniak T.V."/>
            <person name="Koenen M."/>
            <person name="Bale N.J."/>
            <person name="Damste J.S.S."/>
            <person name="Kublanov I.V."/>
        </authorList>
    </citation>
    <scope>NUCLEOTIDE SEQUENCE [LARGE SCALE GENOMIC DNA]</scope>
    <source>
        <strain evidence="1 2">AArc-St1-1</strain>
    </source>
</reference>
<dbReference type="EMBL" id="JAKRVY010000007">
    <property type="protein sequence ID" value="MCL9814419.1"/>
    <property type="molecule type" value="Genomic_DNA"/>
</dbReference>
<evidence type="ECO:0000313" key="1">
    <source>
        <dbReference type="EMBL" id="MCL9814419.1"/>
    </source>
</evidence>
<gene>
    <name evidence="1" type="ORF">AArcSt11_12235</name>
</gene>